<evidence type="ECO:0008006" key="6">
    <source>
        <dbReference type="Google" id="ProtNLM"/>
    </source>
</evidence>
<keyword evidence="3" id="KW-0175">Coiled coil</keyword>
<dbReference type="GO" id="GO:0003677">
    <property type="term" value="F:DNA binding"/>
    <property type="evidence" value="ECO:0007669"/>
    <property type="project" value="InterPro"/>
</dbReference>
<dbReference type="InterPro" id="IPR006591">
    <property type="entry name" value="RNAP_P/RPABC4"/>
</dbReference>
<accession>A0A3E3IZZ4</accession>
<feature type="coiled-coil region" evidence="3">
    <location>
        <begin position="526"/>
        <end position="553"/>
    </location>
</feature>
<protein>
    <recommendedName>
        <fullName evidence="6">PcfJ-like protein</fullName>
    </recommendedName>
</protein>
<dbReference type="InterPro" id="IPR025586">
    <property type="entry name" value="PcfJ"/>
</dbReference>
<keyword evidence="2" id="KW-0862">Zinc</keyword>
<dbReference type="GO" id="GO:0006351">
    <property type="term" value="P:DNA-templated transcription"/>
    <property type="evidence" value="ECO:0007669"/>
    <property type="project" value="InterPro"/>
</dbReference>
<dbReference type="OrthoDB" id="1802755at2"/>
<dbReference type="SUPFAM" id="SSF63393">
    <property type="entry name" value="RNA polymerase subunits"/>
    <property type="match status" value="1"/>
</dbReference>
<keyword evidence="1" id="KW-0479">Metal-binding</keyword>
<gene>
    <name evidence="4" type="ORF">DWY69_07060</name>
</gene>
<evidence type="ECO:0000313" key="5">
    <source>
        <dbReference type="Proteomes" id="UP000261166"/>
    </source>
</evidence>
<name>A0A3E3IZZ4_9FIRM</name>
<dbReference type="InterPro" id="IPR029040">
    <property type="entry name" value="RPABC4/Spt4"/>
</dbReference>
<dbReference type="AlphaFoldDB" id="A0A3E3IZZ4"/>
<reference evidence="4 5" key="1">
    <citation type="submission" date="2018-08" db="EMBL/GenBank/DDBJ databases">
        <title>A genome reference for cultivated species of the human gut microbiota.</title>
        <authorList>
            <person name="Zou Y."/>
            <person name="Xue W."/>
            <person name="Luo G."/>
        </authorList>
    </citation>
    <scope>NUCLEOTIDE SEQUENCE [LARGE SCALE GENOMIC DNA]</scope>
    <source>
        <strain evidence="4 5">AF26-4BH</strain>
    </source>
</reference>
<evidence type="ECO:0000256" key="2">
    <source>
        <dbReference type="ARBA" id="ARBA00022833"/>
    </source>
</evidence>
<sequence length="704" mass="82867">MKRKTVMLTPPLLPSKKGKVITVQLVNDILVLNFFRDKILETRYCMNTQTHEYECYNPEENVWLQEKASVIASGHDRWGCYISEVDKKWIWEPKEAHEIIELNLKPLTRYGGTLQDIENLEYNYTYEKRERKEERRRERIEQLMRSIPQEPEDFEEKILEAAAKEHYGFYVAKKKEYVCSCCGTANRKDENTVGTLTCRGCGNEIILKKRTKKVTKKTGAVLMQPVNDKKSVCRYYDAVIIWQPGKESIETSEAMRVMPLKDGATISDHGIRRSCEIYYNQYCRISIYGACTDEFDKGNPGNRRSVSGYLYPSGISEALDNTLYEPWIRIFEQMAAAGAEANYNKLMWIWPGEGISQMTEYLLKGRYWKLLKESSEHIGGSRYYGPLLPEGKDIREVFGIDDMQKIHRIREQDGGEAMLVWMQWADQTGEKLSKETLKWLIDSNIDPQNISGIPVSVEKIRHYLIRQQAESYPNLKMKAVLEQWIDYLAGCVKMKKDMTDDLVTRPRELKRRHDEIMEEIRKQQIIEDIRRNKELAEQRERELKEKFPDAEKNLREVKGIYEYQNETYKVIVPEKLTDIMLEGQALHHCAGATDRYYDRIQSRETYIFFLRRASEPDTPYYTLEVEPGGTIRQHRTYLDEETGIEQIRGFLREWQKIIKQRLTQQEKELAKISKVKREENLEELKRKNNTRVLQGLLEDFMEAV</sequence>
<evidence type="ECO:0000313" key="4">
    <source>
        <dbReference type="EMBL" id="RGE72637.1"/>
    </source>
</evidence>
<dbReference type="Proteomes" id="UP000261166">
    <property type="component" value="Unassembled WGS sequence"/>
</dbReference>
<organism evidence="4 5">
    <name type="scientific">Eisenbergiella massiliensis</name>
    <dbReference type="NCBI Taxonomy" id="1720294"/>
    <lineage>
        <taxon>Bacteria</taxon>
        <taxon>Bacillati</taxon>
        <taxon>Bacillota</taxon>
        <taxon>Clostridia</taxon>
        <taxon>Lachnospirales</taxon>
        <taxon>Lachnospiraceae</taxon>
        <taxon>Eisenbergiella</taxon>
    </lineage>
</organism>
<dbReference type="GO" id="GO:0003899">
    <property type="term" value="F:DNA-directed RNA polymerase activity"/>
    <property type="evidence" value="ECO:0007669"/>
    <property type="project" value="InterPro"/>
</dbReference>
<proteinExistence type="predicted"/>
<evidence type="ECO:0000256" key="3">
    <source>
        <dbReference type="SAM" id="Coils"/>
    </source>
</evidence>
<evidence type="ECO:0000256" key="1">
    <source>
        <dbReference type="ARBA" id="ARBA00022723"/>
    </source>
</evidence>
<comment type="caution">
    <text evidence="4">The sequence shown here is derived from an EMBL/GenBank/DDBJ whole genome shotgun (WGS) entry which is preliminary data.</text>
</comment>
<dbReference type="Gene3D" id="2.20.28.30">
    <property type="entry name" value="RNA polymerase ii, chain L"/>
    <property type="match status" value="1"/>
</dbReference>
<dbReference type="RefSeq" id="WP_025491440.1">
    <property type="nucleotide sequence ID" value="NZ_QVLU01000005.1"/>
</dbReference>
<dbReference type="Pfam" id="PF14284">
    <property type="entry name" value="PcfJ"/>
    <property type="match status" value="1"/>
</dbReference>
<dbReference type="SMART" id="SM00659">
    <property type="entry name" value="RPOLCX"/>
    <property type="match status" value="1"/>
</dbReference>
<dbReference type="EMBL" id="QVLU01000005">
    <property type="protein sequence ID" value="RGE72637.1"/>
    <property type="molecule type" value="Genomic_DNA"/>
</dbReference>
<dbReference type="GO" id="GO:0046872">
    <property type="term" value="F:metal ion binding"/>
    <property type="evidence" value="ECO:0007669"/>
    <property type="project" value="UniProtKB-KW"/>
</dbReference>